<proteinExistence type="predicted"/>
<organism evidence="2 3">
    <name type="scientific">Toxocara canis</name>
    <name type="common">Canine roundworm</name>
    <dbReference type="NCBI Taxonomy" id="6265"/>
    <lineage>
        <taxon>Eukaryota</taxon>
        <taxon>Metazoa</taxon>
        <taxon>Ecdysozoa</taxon>
        <taxon>Nematoda</taxon>
        <taxon>Chromadorea</taxon>
        <taxon>Rhabditida</taxon>
        <taxon>Spirurina</taxon>
        <taxon>Ascaridomorpha</taxon>
        <taxon>Ascaridoidea</taxon>
        <taxon>Toxocaridae</taxon>
        <taxon>Toxocara</taxon>
    </lineage>
</organism>
<dbReference type="AlphaFoldDB" id="A0A183UKE8"/>
<evidence type="ECO:0000313" key="2">
    <source>
        <dbReference type="Proteomes" id="UP000050794"/>
    </source>
</evidence>
<reference evidence="3" key="1">
    <citation type="submission" date="2016-06" db="UniProtKB">
        <authorList>
            <consortium name="WormBaseParasite"/>
        </authorList>
    </citation>
    <scope>IDENTIFICATION</scope>
</reference>
<dbReference type="WBParaSite" id="TCNE_0000896801-mRNA-1">
    <property type="protein sequence ID" value="TCNE_0000896801-mRNA-1"/>
    <property type="gene ID" value="TCNE_0000896801"/>
</dbReference>
<accession>A0A183UKE8</accession>
<gene>
    <name evidence="1" type="ORF">TCNE_LOCUS8968</name>
</gene>
<reference evidence="1 2" key="2">
    <citation type="submission" date="2018-11" db="EMBL/GenBank/DDBJ databases">
        <authorList>
            <consortium name="Pathogen Informatics"/>
        </authorList>
    </citation>
    <scope>NUCLEOTIDE SEQUENCE [LARGE SCALE GENOMIC DNA]</scope>
</reference>
<evidence type="ECO:0000313" key="1">
    <source>
        <dbReference type="EMBL" id="VDM40289.1"/>
    </source>
</evidence>
<protein>
    <submittedName>
        <fullName evidence="3">DUF3331 domain-containing protein</fullName>
    </submittedName>
</protein>
<sequence length="84" mass="9073">MCVMVVRRWGGYSTRSAEEGSRAVRVSECGDQRQVGLIHDMGPAAGTAFVRSGSTTCLSGLFVSQERTVEVDRADIWTYDANGA</sequence>
<evidence type="ECO:0000313" key="3">
    <source>
        <dbReference type="WBParaSite" id="TCNE_0000896801-mRNA-1"/>
    </source>
</evidence>
<name>A0A183UKE8_TOXCA</name>
<keyword evidence="2" id="KW-1185">Reference proteome</keyword>
<dbReference type="EMBL" id="UYWY01020042">
    <property type="protein sequence ID" value="VDM40289.1"/>
    <property type="molecule type" value="Genomic_DNA"/>
</dbReference>
<dbReference type="Proteomes" id="UP000050794">
    <property type="component" value="Unassembled WGS sequence"/>
</dbReference>